<dbReference type="InterPro" id="IPR011006">
    <property type="entry name" value="CheY-like_superfamily"/>
</dbReference>
<dbReference type="PROSITE" id="PS00622">
    <property type="entry name" value="HTH_LUXR_1"/>
    <property type="match status" value="1"/>
</dbReference>
<evidence type="ECO:0000313" key="6">
    <source>
        <dbReference type="EMBL" id="SOD92594.1"/>
    </source>
</evidence>
<dbReference type="PROSITE" id="PS50043">
    <property type="entry name" value="HTH_LUXR_2"/>
    <property type="match status" value="1"/>
</dbReference>
<evidence type="ECO:0000256" key="2">
    <source>
        <dbReference type="ARBA" id="ARBA00023125"/>
    </source>
</evidence>
<feature type="modified residue" description="4-aspartylphosphate" evidence="3">
    <location>
        <position position="56"/>
    </location>
</feature>
<keyword evidence="1 3" id="KW-0597">Phosphoprotein</keyword>
<dbReference type="GO" id="GO:0006355">
    <property type="term" value="P:regulation of DNA-templated transcription"/>
    <property type="evidence" value="ECO:0007669"/>
    <property type="project" value="InterPro"/>
</dbReference>
<reference evidence="6 7" key="1">
    <citation type="submission" date="2017-09" db="EMBL/GenBank/DDBJ databases">
        <authorList>
            <person name="Ehlers B."/>
            <person name="Leendertz F.H."/>
        </authorList>
    </citation>
    <scope>NUCLEOTIDE SEQUENCE [LARGE SCALE GENOMIC DNA]</scope>
    <source>
        <strain evidence="6 7">USBA 140</strain>
    </source>
</reference>
<dbReference type="PRINTS" id="PR00038">
    <property type="entry name" value="HTHLUXR"/>
</dbReference>
<dbReference type="InterPro" id="IPR051015">
    <property type="entry name" value="EvgA-like"/>
</dbReference>
<dbReference type="AlphaFoldDB" id="A0A286GC73"/>
<dbReference type="InterPro" id="IPR058245">
    <property type="entry name" value="NreC/VraR/RcsB-like_REC"/>
</dbReference>
<dbReference type="EMBL" id="OCNJ01000002">
    <property type="protein sequence ID" value="SOD92594.1"/>
    <property type="molecule type" value="Genomic_DNA"/>
</dbReference>
<name>A0A286GC73_9PROT</name>
<dbReference type="Proteomes" id="UP000219621">
    <property type="component" value="Unassembled WGS sequence"/>
</dbReference>
<dbReference type="InterPro" id="IPR001789">
    <property type="entry name" value="Sig_transdc_resp-reg_receiver"/>
</dbReference>
<evidence type="ECO:0000259" key="5">
    <source>
        <dbReference type="PROSITE" id="PS50110"/>
    </source>
</evidence>
<dbReference type="Pfam" id="PF00072">
    <property type="entry name" value="Response_reg"/>
    <property type="match status" value="1"/>
</dbReference>
<dbReference type="CDD" id="cd17535">
    <property type="entry name" value="REC_NarL-like"/>
    <property type="match status" value="1"/>
</dbReference>
<dbReference type="Pfam" id="PF00196">
    <property type="entry name" value="GerE"/>
    <property type="match status" value="1"/>
</dbReference>
<sequence>MTRFLIADDHPLYREALVHVLGRAFDGARCTEVASLDEALAAVSAADEPFDVVLLDLFLPGAEGFSGLTAVRARAPDTPVVIVSASERGEAVRQAMLIGAAGYLPKSSTSAITEQAIRLVLSGGCYLPRQAMAEDPPVVAAVSGGGGVSAVDAAAASASLTRRQTMVLEKLAEGLSNKEIARALDITEITVKAHISAILRKFGVTTRAQAIVAANRALAVSER</sequence>
<dbReference type="RefSeq" id="WP_097278251.1">
    <property type="nucleotide sequence ID" value="NZ_OCNJ01000002.1"/>
</dbReference>
<dbReference type="SUPFAM" id="SSF46894">
    <property type="entry name" value="C-terminal effector domain of the bipartite response regulators"/>
    <property type="match status" value="1"/>
</dbReference>
<evidence type="ECO:0000313" key="7">
    <source>
        <dbReference type="Proteomes" id="UP000219621"/>
    </source>
</evidence>
<protein>
    <submittedName>
        <fullName evidence="6">Two component transcriptional regulator, LuxR family</fullName>
    </submittedName>
</protein>
<keyword evidence="2" id="KW-0238">DNA-binding</keyword>
<dbReference type="GO" id="GO:0003677">
    <property type="term" value="F:DNA binding"/>
    <property type="evidence" value="ECO:0007669"/>
    <property type="project" value="UniProtKB-KW"/>
</dbReference>
<keyword evidence="7" id="KW-1185">Reference proteome</keyword>
<evidence type="ECO:0000256" key="1">
    <source>
        <dbReference type="ARBA" id="ARBA00022553"/>
    </source>
</evidence>
<dbReference type="GO" id="GO:0000160">
    <property type="term" value="P:phosphorelay signal transduction system"/>
    <property type="evidence" value="ECO:0007669"/>
    <property type="project" value="InterPro"/>
</dbReference>
<feature type="domain" description="Response regulatory" evidence="5">
    <location>
        <begin position="3"/>
        <end position="121"/>
    </location>
</feature>
<accession>A0A286GC73</accession>
<dbReference type="Gene3D" id="1.10.10.10">
    <property type="entry name" value="Winged helix-like DNA-binding domain superfamily/Winged helix DNA-binding domain"/>
    <property type="match status" value="1"/>
</dbReference>
<evidence type="ECO:0000259" key="4">
    <source>
        <dbReference type="PROSITE" id="PS50043"/>
    </source>
</evidence>
<dbReference type="PANTHER" id="PTHR45566:SF1">
    <property type="entry name" value="HTH-TYPE TRANSCRIPTIONAL REGULATOR YHJB-RELATED"/>
    <property type="match status" value="1"/>
</dbReference>
<dbReference type="SUPFAM" id="SSF52172">
    <property type="entry name" value="CheY-like"/>
    <property type="match status" value="1"/>
</dbReference>
<proteinExistence type="predicted"/>
<dbReference type="Gene3D" id="3.40.50.2300">
    <property type="match status" value="1"/>
</dbReference>
<dbReference type="InterPro" id="IPR000792">
    <property type="entry name" value="Tscrpt_reg_LuxR_C"/>
</dbReference>
<dbReference type="OrthoDB" id="9805444at2"/>
<feature type="domain" description="HTH luxR-type" evidence="4">
    <location>
        <begin position="153"/>
        <end position="218"/>
    </location>
</feature>
<dbReference type="InterPro" id="IPR016032">
    <property type="entry name" value="Sig_transdc_resp-reg_C-effctor"/>
</dbReference>
<dbReference type="CDD" id="cd06170">
    <property type="entry name" value="LuxR_C_like"/>
    <property type="match status" value="1"/>
</dbReference>
<dbReference type="SMART" id="SM00421">
    <property type="entry name" value="HTH_LUXR"/>
    <property type="match status" value="1"/>
</dbReference>
<evidence type="ECO:0000256" key="3">
    <source>
        <dbReference type="PROSITE-ProRule" id="PRU00169"/>
    </source>
</evidence>
<dbReference type="InterPro" id="IPR036388">
    <property type="entry name" value="WH-like_DNA-bd_sf"/>
</dbReference>
<organism evidence="6 7">
    <name type="scientific">Caenispirillum bisanense</name>
    <dbReference type="NCBI Taxonomy" id="414052"/>
    <lineage>
        <taxon>Bacteria</taxon>
        <taxon>Pseudomonadati</taxon>
        <taxon>Pseudomonadota</taxon>
        <taxon>Alphaproteobacteria</taxon>
        <taxon>Rhodospirillales</taxon>
        <taxon>Novispirillaceae</taxon>
        <taxon>Caenispirillum</taxon>
    </lineage>
</organism>
<dbReference type="SMART" id="SM00448">
    <property type="entry name" value="REC"/>
    <property type="match status" value="1"/>
</dbReference>
<gene>
    <name evidence="6" type="ORF">SAMN05421508_102513</name>
</gene>
<dbReference type="PROSITE" id="PS50110">
    <property type="entry name" value="RESPONSE_REGULATORY"/>
    <property type="match status" value="1"/>
</dbReference>
<dbReference type="PANTHER" id="PTHR45566">
    <property type="entry name" value="HTH-TYPE TRANSCRIPTIONAL REGULATOR YHJB-RELATED"/>
    <property type="match status" value="1"/>
</dbReference>